<protein>
    <submittedName>
        <fullName evidence="6">Long-chain-fatty-acid--CoA ligase FadD15</fullName>
        <ecNumber evidence="6">6.2.1.3</ecNumber>
    </submittedName>
</protein>
<evidence type="ECO:0000256" key="1">
    <source>
        <dbReference type="ARBA" id="ARBA00022598"/>
    </source>
</evidence>
<dbReference type="RefSeq" id="WP_058318139.1">
    <property type="nucleotide sequence ID" value="NZ_CYSF01000006.1"/>
</dbReference>
<dbReference type="InterPro" id="IPR042099">
    <property type="entry name" value="ANL_N_sf"/>
</dbReference>
<dbReference type="PROSITE" id="PS00455">
    <property type="entry name" value="AMP_BINDING"/>
    <property type="match status" value="1"/>
</dbReference>
<dbReference type="Gene3D" id="3.40.50.12780">
    <property type="entry name" value="N-terminal domain of ligase-like"/>
    <property type="match status" value="1"/>
</dbReference>
<evidence type="ECO:0000313" key="6">
    <source>
        <dbReference type="EMBL" id="CUH84048.1"/>
    </source>
</evidence>
<proteinExistence type="predicted"/>
<dbReference type="Gene3D" id="3.30.300.30">
    <property type="match status" value="1"/>
</dbReference>
<keyword evidence="2" id="KW-0276">Fatty acid metabolism</keyword>
<gene>
    <name evidence="6" type="ORF">TM5383_01253</name>
</gene>
<dbReference type="Proteomes" id="UP000051681">
    <property type="component" value="Unassembled WGS sequence"/>
</dbReference>
<keyword evidence="3" id="KW-0443">Lipid metabolism</keyword>
<organism evidence="6 7">
    <name type="scientific">Thalassovita mediterranea</name>
    <dbReference type="NCBI Taxonomy" id="340021"/>
    <lineage>
        <taxon>Bacteria</taxon>
        <taxon>Pseudomonadati</taxon>
        <taxon>Pseudomonadota</taxon>
        <taxon>Alphaproteobacteria</taxon>
        <taxon>Rhodobacterales</taxon>
        <taxon>Roseobacteraceae</taxon>
        <taxon>Thalassovita</taxon>
    </lineage>
</organism>
<dbReference type="GO" id="GO:0004467">
    <property type="term" value="F:long-chain fatty acid-CoA ligase activity"/>
    <property type="evidence" value="ECO:0007669"/>
    <property type="project" value="UniProtKB-EC"/>
</dbReference>
<dbReference type="GO" id="GO:0016020">
    <property type="term" value="C:membrane"/>
    <property type="evidence" value="ECO:0007669"/>
    <property type="project" value="TreeGrafter"/>
</dbReference>
<feature type="domain" description="AMP-dependent synthetase/ligase" evidence="5">
    <location>
        <begin position="30"/>
        <end position="444"/>
    </location>
</feature>
<evidence type="ECO:0000259" key="5">
    <source>
        <dbReference type="Pfam" id="PF00501"/>
    </source>
</evidence>
<accession>A0A0P1HB51</accession>
<evidence type="ECO:0000313" key="7">
    <source>
        <dbReference type="Proteomes" id="UP000051681"/>
    </source>
</evidence>
<dbReference type="EC" id="6.2.1.3" evidence="6"/>
<keyword evidence="1 6" id="KW-0436">Ligase</keyword>
<evidence type="ECO:0000256" key="3">
    <source>
        <dbReference type="ARBA" id="ARBA00023098"/>
    </source>
</evidence>
<evidence type="ECO:0000256" key="4">
    <source>
        <dbReference type="ARBA" id="ARBA00024484"/>
    </source>
</evidence>
<keyword evidence="7" id="KW-1185">Reference proteome</keyword>
<comment type="catalytic activity">
    <reaction evidence="4">
        <text>a long-chain fatty acid + ATP + CoA = a long-chain fatty acyl-CoA + AMP + diphosphate</text>
        <dbReference type="Rhea" id="RHEA:15421"/>
        <dbReference type="ChEBI" id="CHEBI:30616"/>
        <dbReference type="ChEBI" id="CHEBI:33019"/>
        <dbReference type="ChEBI" id="CHEBI:57287"/>
        <dbReference type="ChEBI" id="CHEBI:57560"/>
        <dbReference type="ChEBI" id="CHEBI:83139"/>
        <dbReference type="ChEBI" id="CHEBI:456215"/>
        <dbReference type="EC" id="6.2.1.3"/>
    </reaction>
    <physiologicalReaction direction="left-to-right" evidence="4">
        <dbReference type="Rhea" id="RHEA:15422"/>
    </physiologicalReaction>
</comment>
<dbReference type="InterPro" id="IPR020845">
    <property type="entry name" value="AMP-binding_CS"/>
</dbReference>
<dbReference type="OrthoDB" id="9803968at2"/>
<evidence type="ECO:0000256" key="2">
    <source>
        <dbReference type="ARBA" id="ARBA00022832"/>
    </source>
</evidence>
<dbReference type="SUPFAM" id="SSF56801">
    <property type="entry name" value="Acetyl-CoA synthetase-like"/>
    <property type="match status" value="1"/>
</dbReference>
<sequence>MEMSAEIIADERDILVEGCNTVVSLWAKRCHLKGDAIAHRDKTLGIWQAYSWNDYFEQARAVGLALSHLGFQRGEVAQILSEDRREWLYCDLGIAAMGGVPSGVYTTDSASQLAYLMNDSGARFLFVENDEQLDKLLEARDQIPQLEKVIVMDRDGLASFSDPQVMFWDDFITLGLEEATAHPTRFEEALEQVRPEDPRMLIYTSGTTGPPKGAIITHRNILFQMQASLETLRFNETDELLCFLPLCHVLERLISVDLPILVGCKVNFAESPETVFDNLREVSPHSFTGVPRIWEKIHSRLAIMRGEAGWLGQRAFDWAVAAGMKKVDAQAEGRAFGPLARANLALADLLVLRNLRDLIGLSRTRRCTTGAAPISPELLRWFEAIGVHLREGFGMTETSGVASVNTVEDNEMGTVGVPLPGMGVRIAEDGEIQLKGPAIFKGYWNKPEKTAETFTDDGWLRTGDVGRLTNQGRMVITGRLKDIIITAGGKNITPAEIESRLKFSPYISDAVVIGDRRKYLTCLIMIDQENVERFAQDRQIPFSDFASLTRAAEVVALIGDVVQEVNKEFAQVEQIKDFRLIDILLTAEDEELTPTMKLKRNYVNQRHAGLIDSMY</sequence>
<dbReference type="AlphaFoldDB" id="A0A0P1HB51"/>
<dbReference type="InterPro" id="IPR000873">
    <property type="entry name" value="AMP-dep_synth/lig_dom"/>
</dbReference>
<dbReference type="PANTHER" id="PTHR43272:SF32">
    <property type="entry name" value="AMP-DEPENDENT SYNTHETASE_LIGASE DOMAIN-CONTAINING PROTEIN"/>
    <property type="match status" value="1"/>
</dbReference>
<reference evidence="6 7" key="1">
    <citation type="submission" date="2015-09" db="EMBL/GenBank/DDBJ databases">
        <authorList>
            <consortium name="Swine Surveillance"/>
        </authorList>
    </citation>
    <scope>NUCLEOTIDE SEQUENCE [LARGE SCALE GENOMIC DNA]</scope>
    <source>
        <strain evidence="6 7">CECT 8383</strain>
    </source>
</reference>
<dbReference type="InterPro" id="IPR045851">
    <property type="entry name" value="AMP-bd_C_sf"/>
</dbReference>
<dbReference type="CDD" id="cd05907">
    <property type="entry name" value="VL_LC_FACS_like"/>
    <property type="match status" value="1"/>
</dbReference>
<name>A0A0P1HB51_9RHOB</name>
<dbReference type="EMBL" id="CYSF01000006">
    <property type="protein sequence ID" value="CUH84048.1"/>
    <property type="molecule type" value="Genomic_DNA"/>
</dbReference>
<dbReference type="Pfam" id="PF00501">
    <property type="entry name" value="AMP-binding"/>
    <property type="match status" value="1"/>
</dbReference>
<dbReference type="STRING" id="340021.TM5383_01253"/>
<dbReference type="Pfam" id="PF23562">
    <property type="entry name" value="AMP-binding_C_3"/>
    <property type="match status" value="1"/>
</dbReference>
<dbReference type="PANTHER" id="PTHR43272">
    <property type="entry name" value="LONG-CHAIN-FATTY-ACID--COA LIGASE"/>
    <property type="match status" value="1"/>
</dbReference>